<accession>H8ZDC4</accession>
<name>H8ZDC4_NEMA1</name>
<dbReference type="EMBL" id="JH604636">
    <property type="protein sequence ID" value="EHY65149.1"/>
    <property type="molecule type" value="Genomic_DNA"/>
</dbReference>
<sequence length="124" mass="14536">MQEQNLCIRECCKLNIQNSTDAEALEILTQYLLLGKIFCKNQQTIIAACSLGIYFYATSHFRWRIYTQIWQLETMPICGVSISKRCVYLNLTEMLFTWTKIKLQMIALRDLINRSRKVCSCIKP</sequence>
<dbReference type="Proteomes" id="UP000005622">
    <property type="component" value="Unassembled WGS sequence"/>
</dbReference>
<dbReference type="HOGENOM" id="CLU_2004499_0_0_1"/>
<organism evidence="1">
    <name type="scientific">Nematocida ausubeli (strain ATCC PRA-371 / ERTm2)</name>
    <name type="common">Nematode killer fungus</name>
    <dbReference type="NCBI Taxonomy" id="1913371"/>
    <lineage>
        <taxon>Eukaryota</taxon>
        <taxon>Fungi</taxon>
        <taxon>Fungi incertae sedis</taxon>
        <taxon>Microsporidia</taxon>
        <taxon>Nematocida</taxon>
    </lineage>
</organism>
<dbReference type="AlphaFoldDB" id="H8ZDC4"/>
<evidence type="ECO:0000313" key="1">
    <source>
        <dbReference type="EMBL" id="EHY65149.1"/>
    </source>
</evidence>
<gene>
    <name evidence="1" type="ORF">NERG_01595</name>
</gene>
<proteinExistence type="predicted"/>
<reference evidence="1" key="1">
    <citation type="submission" date="2011-03" db="EMBL/GenBank/DDBJ databases">
        <title>The Genome Sequence of Nematocida sp1 strain ERTm2.</title>
        <authorList>
            <consortium name="The Broad Institute Genome Sequencing Platform"/>
            <consortium name="The Broad Institute Genome Sequencing Center for Infectious Disease"/>
            <person name="Cuomo C."/>
            <person name="Troemel E."/>
            <person name="Young S.K."/>
            <person name="Zeng Q."/>
            <person name="Gargeya S."/>
            <person name="Fitzgerald M."/>
            <person name="Haas B."/>
            <person name="Abouelleil A."/>
            <person name="Alvarado L."/>
            <person name="Arachchi H.M."/>
            <person name="Berlin A."/>
            <person name="Brown A."/>
            <person name="Chapman S.B."/>
            <person name="Chen Z."/>
            <person name="Dunbar C."/>
            <person name="Freedman E."/>
            <person name="Gearin G."/>
            <person name="Gellesch M."/>
            <person name="Goldberg J."/>
            <person name="Griggs A."/>
            <person name="Gujja S."/>
            <person name="Heilman E.R."/>
            <person name="Heiman D."/>
            <person name="Howarth C."/>
            <person name="Larson L."/>
            <person name="Lui A."/>
            <person name="MacDonald P.J.P."/>
            <person name="Mehta T."/>
            <person name="Montmayeur A."/>
            <person name="Murphy C."/>
            <person name="Neiman D."/>
            <person name="Pearson M."/>
            <person name="Priest M."/>
            <person name="Roberts A."/>
            <person name="Saif S."/>
            <person name="Shea T."/>
            <person name="Shenoy N."/>
            <person name="Sisk P."/>
            <person name="Stolte C."/>
            <person name="Sykes S."/>
            <person name="White J."/>
            <person name="Yandava C."/>
            <person name="Wortman J."/>
            <person name="Nusbaum C."/>
            <person name="Birren B."/>
        </authorList>
    </citation>
    <scope>NUCLEOTIDE SEQUENCE</scope>
    <source>
        <strain evidence="1">ERTm2</strain>
    </source>
</reference>
<protein>
    <submittedName>
        <fullName evidence="1">Uncharacterized protein</fullName>
    </submittedName>
</protein>